<protein>
    <submittedName>
        <fullName evidence="6">CvpA family protein</fullName>
    </submittedName>
</protein>
<dbReference type="AlphaFoldDB" id="A0AA41W5Z3"/>
<keyword evidence="3 5" id="KW-1133">Transmembrane helix</keyword>
<evidence type="ECO:0000256" key="1">
    <source>
        <dbReference type="ARBA" id="ARBA00004141"/>
    </source>
</evidence>
<dbReference type="Pfam" id="PF02674">
    <property type="entry name" value="Colicin_V"/>
    <property type="match status" value="1"/>
</dbReference>
<dbReference type="PANTHER" id="PTHR36926">
    <property type="entry name" value="COLICIN V PRODUCTION PROTEIN"/>
    <property type="match status" value="1"/>
</dbReference>
<feature type="transmembrane region" description="Helical" evidence="5">
    <location>
        <begin position="31"/>
        <end position="54"/>
    </location>
</feature>
<feature type="transmembrane region" description="Helical" evidence="5">
    <location>
        <begin position="99"/>
        <end position="119"/>
    </location>
</feature>
<comment type="caution">
    <text evidence="6">The sequence shown here is derived from an EMBL/GenBank/DDBJ whole genome shotgun (WGS) entry which is preliminary data.</text>
</comment>
<keyword evidence="4 5" id="KW-0472">Membrane</keyword>
<accession>A0AA41W5Z3</accession>
<sequence>MVWIDYAILGIIGISSLVSLVRGFTREAISLVTWFVAFLVASQFYQDLSIHIVAIEDEMVRDGVSIALLFVCTLFLGAMINHLLGKLVDKTGLSGTDRVLGLVFGGLRGVLIVCALLFFMDAFTASSSTDWWQASVLIPEFKIVVRWFFDYLEQSSSLLQETMVSSG</sequence>
<name>A0AA41W5Z3_9GAMM</name>
<evidence type="ECO:0000256" key="2">
    <source>
        <dbReference type="ARBA" id="ARBA00022692"/>
    </source>
</evidence>
<dbReference type="InterPro" id="IPR003825">
    <property type="entry name" value="Colicin-V_CvpA"/>
</dbReference>
<feature type="transmembrane region" description="Helical" evidence="5">
    <location>
        <begin position="6"/>
        <end position="24"/>
    </location>
</feature>
<comment type="subcellular location">
    <subcellularLocation>
        <location evidence="1">Membrane</location>
        <topology evidence="1">Multi-pass membrane protein</topology>
    </subcellularLocation>
</comment>
<evidence type="ECO:0000256" key="3">
    <source>
        <dbReference type="ARBA" id="ARBA00022989"/>
    </source>
</evidence>
<keyword evidence="7" id="KW-1185">Reference proteome</keyword>
<dbReference type="EMBL" id="JAMQGP010000002">
    <property type="protein sequence ID" value="MCM2679247.1"/>
    <property type="molecule type" value="Genomic_DNA"/>
</dbReference>
<dbReference type="GO" id="GO:0016020">
    <property type="term" value="C:membrane"/>
    <property type="evidence" value="ECO:0007669"/>
    <property type="project" value="UniProtKB-SubCell"/>
</dbReference>
<keyword evidence="2 5" id="KW-0812">Transmembrane</keyword>
<gene>
    <name evidence="6" type="ORF">NAF29_06090</name>
</gene>
<evidence type="ECO:0000313" key="7">
    <source>
        <dbReference type="Proteomes" id="UP001165393"/>
    </source>
</evidence>
<proteinExistence type="predicted"/>
<dbReference type="Proteomes" id="UP001165393">
    <property type="component" value="Unassembled WGS sequence"/>
</dbReference>
<evidence type="ECO:0000256" key="4">
    <source>
        <dbReference type="ARBA" id="ARBA00023136"/>
    </source>
</evidence>
<dbReference type="GO" id="GO:0009403">
    <property type="term" value="P:toxin biosynthetic process"/>
    <property type="evidence" value="ECO:0007669"/>
    <property type="project" value="InterPro"/>
</dbReference>
<reference evidence="6 7" key="1">
    <citation type="journal article" date="2013" name="Antonie Van Leeuwenhoek">
        <title>Echinimonas agarilytica gen. nov., sp. nov., a new gammaproteobacterium isolated from the sea urchin Strongylocentrotus intermedius.</title>
        <authorList>
            <person name="Nedashkovskaya O.I."/>
            <person name="Stenkova A.M."/>
            <person name="Zhukova N.V."/>
            <person name="Van Trappen S."/>
            <person name="Lee J.S."/>
            <person name="Kim S.B."/>
        </authorList>
    </citation>
    <scope>NUCLEOTIDE SEQUENCE [LARGE SCALE GENOMIC DNA]</scope>
    <source>
        <strain evidence="6 7">KMM 6351</strain>
    </source>
</reference>
<dbReference type="RefSeq" id="WP_251260604.1">
    <property type="nucleotide sequence ID" value="NZ_JAMQGP010000002.1"/>
</dbReference>
<organism evidence="6 7">
    <name type="scientific">Echinimonas agarilytica</name>
    <dbReference type="NCBI Taxonomy" id="1215918"/>
    <lineage>
        <taxon>Bacteria</taxon>
        <taxon>Pseudomonadati</taxon>
        <taxon>Pseudomonadota</taxon>
        <taxon>Gammaproteobacteria</taxon>
        <taxon>Alteromonadales</taxon>
        <taxon>Echinimonadaceae</taxon>
        <taxon>Echinimonas</taxon>
    </lineage>
</organism>
<dbReference type="InterPro" id="IPR052719">
    <property type="entry name" value="CvpA-like"/>
</dbReference>
<feature type="transmembrane region" description="Helical" evidence="5">
    <location>
        <begin position="66"/>
        <end position="87"/>
    </location>
</feature>
<evidence type="ECO:0000313" key="6">
    <source>
        <dbReference type="EMBL" id="MCM2679247.1"/>
    </source>
</evidence>
<dbReference type="PANTHER" id="PTHR36926:SF1">
    <property type="entry name" value="COLICIN V PRODUCTION PROTEIN"/>
    <property type="match status" value="1"/>
</dbReference>
<evidence type="ECO:0000256" key="5">
    <source>
        <dbReference type="SAM" id="Phobius"/>
    </source>
</evidence>